<evidence type="ECO:0000259" key="11">
    <source>
        <dbReference type="PROSITE" id="PS50808"/>
    </source>
</evidence>
<name>A0ABM4DF38_HYDVU</name>
<comment type="subcellular location">
    <subcellularLocation>
        <location evidence="1">Nucleus</location>
    </subcellularLocation>
</comment>
<evidence type="ECO:0000256" key="9">
    <source>
        <dbReference type="PROSITE-ProRule" id="PRU00027"/>
    </source>
</evidence>
<keyword evidence="8" id="KW-0539">Nucleus</keyword>
<feature type="compositionally biased region" description="Low complexity" evidence="10">
    <location>
        <begin position="691"/>
        <end position="741"/>
    </location>
</feature>
<dbReference type="PANTHER" id="PTHR46481">
    <property type="entry name" value="ZINC FINGER BED DOMAIN-CONTAINING PROTEIN 4"/>
    <property type="match status" value="1"/>
</dbReference>
<keyword evidence="5" id="KW-0805">Transcription regulation</keyword>
<evidence type="ECO:0000313" key="13">
    <source>
        <dbReference type="RefSeq" id="XP_065673025.1"/>
    </source>
</evidence>
<feature type="compositionally biased region" description="Low complexity" evidence="10">
    <location>
        <begin position="798"/>
        <end position="813"/>
    </location>
</feature>
<organism evidence="12 13">
    <name type="scientific">Hydra vulgaris</name>
    <name type="common">Hydra</name>
    <name type="synonym">Hydra attenuata</name>
    <dbReference type="NCBI Taxonomy" id="6087"/>
    <lineage>
        <taxon>Eukaryota</taxon>
        <taxon>Metazoa</taxon>
        <taxon>Cnidaria</taxon>
        <taxon>Hydrozoa</taxon>
        <taxon>Hydroidolina</taxon>
        <taxon>Anthoathecata</taxon>
        <taxon>Aplanulata</taxon>
        <taxon>Hydridae</taxon>
        <taxon>Hydra</taxon>
    </lineage>
</organism>
<dbReference type="InterPro" id="IPR003656">
    <property type="entry name" value="Znf_BED"/>
</dbReference>
<feature type="region of interest" description="Disordered" evidence="10">
    <location>
        <begin position="683"/>
        <end position="784"/>
    </location>
</feature>
<keyword evidence="3 9" id="KW-0863">Zinc-finger</keyword>
<dbReference type="Pfam" id="PF05699">
    <property type="entry name" value="Dimer_Tnp_hAT"/>
    <property type="match status" value="1"/>
</dbReference>
<feature type="domain" description="BED-type" evidence="11">
    <location>
        <begin position="3"/>
        <end position="65"/>
    </location>
</feature>
<keyword evidence="12" id="KW-1185">Reference proteome</keyword>
<dbReference type="GeneID" id="136090362"/>
<keyword evidence="4" id="KW-0862">Zinc</keyword>
<evidence type="ECO:0000256" key="10">
    <source>
        <dbReference type="SAM" id="MobiDB-lite"/>
    </source>
</evidence>
<evidence type="ECO:0000256" key="7">
    <source>
        <dbReference type="ARBA" id="ARBA00023163"/>
    </source>
</evidence>
<evidence type="ECO:0000256" key="2">
    <source>
        <dbReference type="ARBA" id="ARBA00022723"/>
    </source>
</evidence>
<evidence type="ECO:0000256" key="1">
    <source>
        <dbReference type="ARBA" id="ARBA00004123"/>
    </source>
</evidence>
<evidence type="ECO:0000256" key="5">
    <source>
        <dbReference type="ARBA" id="ARBA00023015"/>
    </source>
</evidence>
<dbReference type="PANTHER" id="PTHR46481:SF10">
    <property type="entry name" value="ZINC FINGER BED DOMAIN-CONTAINING PROTEIN 39"/>
    <property type="match status" value="1"/>
</dbReference>
<feature type="compositionally biased region" description="Polar residues" evidence="10">
    <location>
        <begin position="112"/>
        <end position="121"/>
    </location>
</feature>
<dbReference type="PROSITE" id="PS50808">
    <property type="entry name" value="ZF_BED"/>
    <property type="match status" value="1"/>
</dbReference>
<dbReference type="RefSeq" id="XP_065673025.1">
    <property type="nucleotide sequence ID" value="XM_065816953.1"/>
</dbReference>
<proteinExistence type="predicted"/>
<dbReference type="Pfam" id="PF02892">
    <property type="entry name" value="zf-BED"/>
    <property type="match status" value="1"/>
</dbReference>
<reference evidence="13" key="1">
    <citation type="submission" date="2025-08" db="UniProtKB">
        <authorList>
            <consortium name="RefSeq"/>
        </authorList>
    </citation>
    <scope>IDENTIFICATION</scope>
</reference>
<evidence type="ECO:0000256" key="4">
    <source>
        <dbReference type="ARBA" id="ARBA00022833"/>
    </source>
</evidence>
<accession>A0ABM4DF38</accession>
<dbReference type="SMART" id="SM00614">
    <property type="entry name" value="ZnF_BED"/>
    <property type="match status" value="1"/>
</dbReference>
<dbReference type="InterPro" id="IPR012337">
    <property type="entry name" value="RNaseH-like_sf"/>
</dbReference>
<evidence type="ECO:0000256" key="8">
    <source>
        <dbReference type="ARBA" id="ARBA00023242"/>
    </source>
</evidence>
<protein>
    <submittedName>
        <fullName evidence="13">Uncharacterized protein LOC136090362</fullName>
    </submittedName>
</protein>
<feature type="region of interest" description="Disordered" evidence="10">
    <location>
        <begin position="796"/>
        <end position="829"/>
    </location>
</feature>
<dbReference type="SUPFAM" id="SSF53098">
    <property type="entry name" value="Ribonuclease H-like"/>
    <property type="match status" value="1"/>
</dbReference>
<evidence type="ECO:0000256" key="3">
    <source>
        <dbReference type="ARBA" id="ARBA00022771"/>
    </source>
</evidence>
<evidence type="ECO:0000256" key="6">
    <source>
        <dbReference type="ARBA" id="ARBA00023125"/>
    </source>
</evidence>
<dbReference type="InterPro" id="IPR052035">
    <property type="entry name" value="ZnF_BED_domain_contain"/>
</dbReference>
<gene>
    <name evidence="13" type="primary">LOC136090362</name>
</gene>
<keyword evidence="2" id="KW-0479">Metal-binding</keyword>
<dbReference type="Proteomes" id="UP001652625">
    <property type="component" value="Chromosome 13"/>
</dbReference>
<feature type="region of interest" description="Disordered" evidence="10">
    <location>
        <begin position="104"/>
        <end position="124"/>
    </location>
</feature>
<keyword evidence="6" id="KW-0238">DNA-binding</keyword>
<keyword evidence="7" id="KW-0804">Transcription</keyword>
<sequence>MSQVNNAIWNYFTKLPEVTVNSVTKKKNYKSSCNQCQAVLTCCHGSTSGMSKHLGSQHPVQAIAYLKAKNDKVVQLAADRVEVEKELDRSSSLRGFFPATTTSKKRVDNLSKKSPPSSQQGGHEKLQVTLDEYVKITKWDSQSSCQLDFDTVLTLACIMLNLPFNIVETPGMKLLLNYLASKAIIKTPKTLATTKLDMIHHNVEKAITNQLEEEVPECESVAFTSDGWTAKNGDPFESLTLHYINSDFELKKYSLDCQAHLNRKTGPLLAKGLDTMISKYEVLARPDLERTCVTDGAANMKAAVSLSTLLDKQLACVDHMLNNCLKDTLENGEVKVIVDKCKRLAQRTHQSTKDWYEIKQECESLGCNPIKLIQPVQTRWNSNAMLFKSVLRNEQGLKSVRDNSLNANLTILIPSDEDFQVIAELHPFLAKCQEYSEIWSSDKTPTVHKIQQHLFSLITMCHRTVTQNTSGSRIAKDAMTRFIEYLETRIPDKGTEVNDFNLASVFDPFYRGYSITLIKGNKDHLDGIIDQLVDNHPTTREYNEAYEASLPSAQPNLDEDMDDFERMAMENDGNDAPTLAGPSEPPLKMEFKRYLSMQKPAKDVKVLKWWKVNQKELPLLAAMAKKYLCPPVTSCSSERLFSLGGNIISDKRHNMKPETLQKIMFIKENFPLVKSKIRSWDKKCPGESGYQSQPLPSTSQDQPLPSTSQDQPLPSTSQTQPLPSPSQTQPQPSPSTQTQSTKQTKMKSFLKPNESQSQSLLQRAKKRKLVLESPMKKSQMKKNPIYDASKDLFNTEASDSSTSVAYSSASSSRKGSKDSVTDLTDSDLE</sequence>
<dbReference type="InterPro" id="IPR008906">
    <property type="entry name" value="HATC_C_dom"/>
</dbReference>
<evidence type="ECO:0000313" key="12">
    <source>
        <dbReference type="Proteomes" id="UP001652625"/>
    </source>
</evidence>